<dbReference type="InterPro" id="IPR036188">
    <property type="entry name" value="FAD/NAD-bd_sf"/>
</dbReference>
<dbReference type="Pfam" id="PF07992">
    <property type="entry name" value="Pyr_redox_2"/>
    <property type="match status" value="1"/>
</dbReference>
<feature type="transmembrane region" description="Helical" evidence="4">
    <location>
        <begin position="275"/>
        <end position="297"/>
    </location>
</feature>
<dbReference type="EMBL" id="JAGTUK010000001">
    <property type="protein sequence ID" value="MBS0023168.1"/>
    <property type="molecule type" value="Genomic_DNA"/>
</dbReference>
<feature type="domain" description="FAD/NAD(P)-binding" evidence="5">
    <location>
        <begin position="3"/>
        <end position="271"/>
    </location>
</feature>
<keyword evidence="1" id="KW-0285">Flavoprotein</keyword>
<keyword evidence="7" id="KW-1185">Reference proteome</keyword>
<dbReference type="SUPFAM" id="SSF51905">
    <property type="entry name" value="FAD/NAD(P)-binding domain"/>
    <property type="match status" value="1"/>
</dbReference>
<accession>A0ABS5IJN2</accession>
<comment type="caution">
    <text evidence="6">The sequence shown here is derived from an EMBL/GenBank/DDBJ whole genome shotgun (WGS) entry which is preliminary data.</text>
</comment>
<keyword evidence="4" id="KW-0812">Transmembrane</keyword>
<evidence type="ECO:0000313" key="6">
    <source>
        <dbReference type="EMBL" id="MBS0023168.1"/>
    </source>
</evidence>
<protein>
    <submittedName>
        <fullName evidence="6">NAD(P)/FAD-dependent oxidoreductase</fullName>
    </submittedName>
</protein>
<evidence type="ECO:0000256" key="2">
    <source>
        <dbReference type="ARBA" id="ARBA00023002"/>
    </source>
</evidence>
<organism evidence="6 7">
    <name type="scientific">Microbacterium paraoxydans</name>
    <dbReference type="NCBI Taxonomy" id="199592"/>
    <lineage>
        <taxon>Bacteria</taxon>
        <taxon>Bacillati</taxon>
        <taxon>Actinomycetota</taxon>
        <taxon>Actinomycetes</taxon>
        <taxon>Micrococcales</taxon>
        <taxon>Microbacteriaceae</taxon>
        <taxon>Microbacterium</taxon>
    </lineage>
</organism>
<sequence length="301" mass="31138">MHDAIVIGAGPAGLQAALTLGRMHRSALLLDSGEYRNGTVQHMHNMIGEDGTPPAELRRRARAELAAYDTVAVRDTAAQRIDGSADEGFRVTLADGTVEHGRRVVLATGIADDLPAVPGLAPLWGLRAFSCPFCDGHEHAGRPIAILGAAPRAQHLIGMLGPIVGEITVVPADAPFGDDDRALLEGLGVRITGPAVEVSEHDAGVRVRTADGDLDVAGVFVAAVSMRQRAPFAADLGLRMLESGSVEIDELGRTSVPGVYAAGDLAHRATLPGPMAAVLLAAAAGQLAAIGIIRSLLEDAH</sequence>
<dbReference type="PRINTS" id="PR00368">
    <property type="entry name" value="FADPNR"/>
</dbReference>
<dbReference type="Gene3D" id="3.50.50.60">
    <property type="entry name" value="FAD/NAD(P)-binding domain"/>
    <property type="match status" value="2"/>
</dbReference>
<gene>
    <name evidence="6" type="ORF">KE274_03500</name>
</gene>
<keyword evidence="2" id="KW-0560">Oxidoreductase</keyword>
<reference evidence="6 7" key="1">
    <citation type="submission" date="2021-04" db="EMBL/GenBank/DDBJ databases">
        <title>Whole genome analysis of root endophytic bacterium Microbacterium paraoxydans ku-mp colonizing RP-bio226 rice variety.</title>
        <authorList>
            <person name="Ulaganathan K."/>
            <person name="Latha B."/>
        </authorList>
    </citation>
    <scope>NUCLEOTIDE SEQUENCE [LARGE SCALE GENOMIC DNA]</scope>
    <source>
        <strain evidence="7">ku-mp</strain>
    </source>
</reference>
<dbReference type="PRINTS" id="PR00469">
    <property type="entry name" value="PNDRDTASEII"/>
</dbReference>
<evidence type="ECO:0000256" key="4">
    <source>
        <dbReference type="SAM" id="Phobius"/>
    </source>
</evidence>
<dbReference type="InterPro" id="IPR050097">
    <property type="entry name" value="Ferredoxin-NADP_redctase_2"/>
</dbReference>
<evidence type="ECO:0000313" key="7">
    <source>
        <dbReference type="Proteomes" id="UP000678243"/>
    </source>
</evidence>
<dbReference type="InterPro" id="IPR023753">
    <property type="entry name" value="FAD/NAD-binding_dom"/>
</dbReference>
<evidence type="ECO:0000256" key="3">
    <source>
        <dbReference type="ARBA" id="ARBA00048132"/>
    </source>
</evidence>
<evidence type="ECO:0000256" key="1">
    <source>
        <dbReference type="ARBA" id="ARBA00022630"/>
    </source>
</evidence>
<evidence type="ECO:0000259" key="5">
    <source>
        <dbReference type="Pfam" id="PF07992"/>
    </source>
</evidence>
<keyword evidence="4" id="KW-0472">Membrane</keyword>
<dbReference type="RefSeq" id="WP_211541269.1">
    <property type="nucleotide sequence ID" value="NZ_JAGTUK010000001.1"/>
</dbReference>
<dbReference type="Proteomes" id="UP000678243">
    <property type="component" value="Unassembled WGS sequence"/>
</dbReference>
<name>A0ABS5IJN2_9MICO</name>
<comment type="catalytic activity">
    <reaction evidence="3">
        <text>[thioredoxin]-dithiol + NADP(+) = [thioredoxin]-disulfide + NADPH + H(+)</text>
        <dbReference type="Rhea" id="RHEA:20345"/>
        <dbReference type="Rhea" id="RHEA-COMP:10698"/>
        <dbReference type="Rhea" id="RHEA-COMP:10700"/>
        <dbReference type="ChEBI" id="CHEBI:15378"/>
        <dbReference type="ChEBI" id="CHEBI:29950"/>
        <dbReference type="ChEBI" id="CHEBI:50058"/>
        <dbReference type="ChEBI" id="CHEBI:57783"/>
        <dbReference type="ChEBI" id="CHEBI:58349"/>
        <dbReference type="EC" id="1.8.1.9"/>
    </reaction>
</comment>
<keyword evidence="4" id="KW-1133">Transmembrane helix</keyword>
<proteinExistence type="predicted"/>
<dbReference type="PANTHER" id="PTHR48105">
    <property type="entry name" value="THIOREDOXIN REDUCTASE 1-RELATED-RELATED"/>
    <property type="match status" value="1"/>
</dbReference>